<dbReference type="PROSITE" id="PS51257">
    <property type="entry name" value="PROKAR_LIPOPROTEIN"/>
    <property type="match status" value="1"/>
</dbReference>
<dbReference type="EMBL" id="BK015518">
    <property type="protein sequence ID" value="DAE10726.1"/>
    <property type="molecule type" value="Genomic_DNA"/>
</dbReference>
<keyword evidence="1" id="KW-0812">Transmembrane</keyword>
<evidence type="ECO:0008006" key="3">
    <source>
        <dbReference type="Google" id="ProtNLM"/>
    </source>
</evidence>
<proteinExistence type="predicted"/>
<keyword evidence="1" id="KW-0472">Membrane</keyword>
<reference evidence="2" key="1">
    <citation type="journal article" date="2021" name="Proc. Natl. Acad. Sci. U.S.A.">
        <title>A Catalog of Tens of Thousands of Viruses from Human Metagenomes Reveals Hidden Associations with Chronic Diseases.</title>
        <authorList>
            <person name="Tisza M.J."/>
            <person name="Buck C.B."/>
        </authorList>
    </citation>
    <scope>NUCLEOTIDE SEQUENCE</scope>
    <source>
        <strain evidence="2">Ct4QN2</strain>
    </source>
</reference>
<feature type="transmembrane region" description="Helical" evidence="1">
    <location>
        <begin position="6"/>
        <end position="27"/>
    </location>
</feature>
<protein>
    <recommendedName>
        <fullName evidence="3">Lipoprotein</fullName>
    </recommendedName>
</protein>
<keyword evidence="1" id="KW-1133">Transmembrane helix</keyword>
<organism evidence="2">
    <name type="scientific">Myoviridae sp. ct4QN2</name>
    <dbReference type="NCBI Taxonomy" id="2825030"/>
    <lineage>
        <taxon>Viruses</taxon>
        <taxon>Duplodnaviria</taxon>
        <taxon>Heunggongvirae</taxon>
        <taxon>Uroviricota</taxon>
        <taxon>Caudoviricetes</taxon>
    </lineage>
</organism>
<name>A0A8S5PUI5_9CAUD</name>
<accession>A0A8S5PUI5</accession>
<evidence type="ECO:0000256" key="1">
    <source>
        <dbReference type="SAM" id="Phobius"/>
    </source>
</evidence>
<sequence>MKLCNIQVLYLYYFTYFLSSCSLRIPLNISAYS</sequence>
<evidence type="ECO:0000313" key="2">
    <source>
        <dbReference type="EMBL" id="DAE10726.1"/>
    </source>
</evidence>